<evidence type="ECO:0000313" key="1">
    <source>
        <dbReference type="EMBL" id="MFC6438740.1"/>
    </source>
</evidence>
<gene>
    <name evidence="1" type="ORF">ACFP85_01000</name>
</gene>
<dbReference type="InterPro" id="IPR027961">
    <property type="entry name" value="DUF4442"/>
</dbReference>
<sequence>MPVSNPLRKFVDRVNHYPSWLSAKLMTWVFRNKVKLAGTAKIDILRTDGRSVTFRQRNIKRTQNHIGGVHAAAMILLAESATGFICGINLPGDKLPLVKSMNFRFVRRSVGDMQAVATLTDAQIEQMQRDEKGAITVTVVVTDQSGEQPIECDIVWAWVPKKPKAA</sequence>
<dbReference type="EMBL" id="JBHSUS010000001">
    <property type="protein sequence ID" value="MFC6438740.1"/>
    <property type="molecule type" value="Genomic_DNA"/>
</dbReference>
<protein>
    <submittedName>
        <fullName evidence="1">DUF4442 domain-containing protein</fullName>
    </submittedName>
</protein>
<dbReference type="InterPro" id="IPR029069">
    <property type="entry name" value="HotDog_dom_sf"/>
</dbReference>
<name>A0ABW1XIZ1_9ALTE</name>
<dbReference type="Gene3D" id="3.10.129.10">
    <property type="entry name" value="Hotdog Thioesterase"/>
    <property type="match status" value="1"/>
</dbReference>
<dbReference type="SUPFAM" id="SSF54637">
    <property type="entry name" value="Thioesterase/thiol ester dehydrase-isomerase"/>
    <property type="match status" value="1"/>
</dbReference>
<dbReference type="Pfam" id="PF14539">
    <property type="entry name" value="DUF4442"/>
    <property type="match status" value="1"/>
</dbReference>
<dbReference type="CDD" id="cd03443">
    <property type="entry name" value="PaaI_thioesterase"/>
    <property type="match status" value="1"/>
</dbReference>
<proteinExistence type="predicted"/>
<dbReference type="RefSeq" id="WP_131259376.1">
    <property type="nucleotide sequence ID" value="NZ_JBHSUS010000001.1"/>
</dbReference>
<reference evidence="2" key="1">
    <citation type="journal article" date="2019" name="Int. J. Syst. Evol. Microbiol.">
        <title>The Global Catalogue of Microorganisms (GCM) 10K type strain sequencing project: providing services to taxonomists for standard genome sequencing and annotation.</title>
        <authorList>
            <consortium name="The Broad Institute Genomics Platform"/>
            <consortium name="The Broad Institute Genome Sequencing Center for Infectious Disease"/>
            <person name="Wu L."/>
            <person name="Ma J."/>
        </authorList>
    </citation>
    <scope>NUCLEOTIDE SEQUENCE [LARGE SCALE GENOMIC DNA]</scope>
    <source>
        <strain evidence="2">CGMCC 1.16031</strain>
    </source>
</reference>
<keyword evidence="2" id="KW-1185">Reference proteome</keyword>
<dbReference type="Proteomes" id="UP001596364">
    <property type="component" value="Unassembled WGS sequence"/>
</dbReference>
<organism evidence="1 2">
    <name type="scientific">Pseudobowmanella zhangzhouensis</name>
    <dbReference type="NCBI Taxonomy" id="1537679"/>
    <lineage>
        <taxon>Bacteria</taxon>
        <taxon>Pseudomonadati</taxon>
        <taxon>Pseudomonadota</taxon>
        <taxon>Gammaproteobacteria</taxon>
        <taxon>Alteromonadales</taxon>
        <taxon>Alteromonadaceae</taxon>
    </lineage>
</organism>
<accession>A0ABW1XIZ1</accession>
<evidence type="ECO:0000313" key="2">
    <source>
        <dbReference type="Proteomes" id="UP001596364"/>
    </source>
</evidence>
<comment type="caution">
    <text evidence="1">The sequence shown here is derived from an EMBL/GenBank/DDBJ whole genome shotgun (WGS) entry which is preliminary data.</text>
</comment>